<dbReference type="RefSeq" id="WP_050112255.1">
    <property type="nucleotide sequence ID" value="NZ_CABHXQ010000008.1"/>
</dbReference>
<sequence>MKKFFKDWLGRQLRYFFTAYVPVIFIIIFGMLAVSYWPDYAWGSTVIFAIAVLAVTFWLV</sequence>
<organism evidence="2 3">
    <name type="scientific">Yersinia thracica</name>
    <dbReference type="NCBI Taxonomy" id="2890319"/>
    <lineage>
        <taxon>Bacteria</taxon>
        <taxon>Pseudomonadati</taxon>
        <taxon>Pseudomonadota</taxon>
        <taxon>Gammaproteobacteria</taxon>
        <taxon>Enterobacterales</taxon>
        <taxon>Yersiniaceae</taxon>
        <taxon>Yersinia</taxon>
    </lineage>
</organism>
<keyword evidence="1" id="KW-1133">Transmembrane helix</keyword>
<evidence type="ECO:0000313" key="2">
    <source>
        <dbReference type="EMBL" id="CNH01285.1"/>
    </source>
</evidence>
<feature type="transmembrane region" description="Helical" evidence="1">
    <location>
        <begin position="40"/>
        <end position="59"/>
    </location>
</feature>
<reference evidence="3" key="1">
    <citation type="submission" date="2015-03" db="EMBL/GenBank/DDBJ databases">
        <authorList>
            <consortium name="Pathogen Informatics"/>
            <person name="Murphy D."/>
        </authorList>
    </citation>
    <scope>NUCLEOTIDE SEQUENCE [LARGE SCALE GENOMIC DNA]</scope>
    <source>
        <strain evidence="3">IP6945</strain>
    </source>
</reference>
<keyword evidence="3" id="KW-1185">Reference proteome</keyword>
<feature type="transmembrane region" description="Helical" evidence="1">
    <location>
        <begin position="12"/>
        <end position="34"/>
    </location>
</feature>
<keyword evidence="1" id="KW-0472">Membrane</keyword>
<dbReference type="AlphaFoldDB" id="A0A0T9NDR8"/>
<dbReference type="Proteomes" id="UP000041882">
    <property type="component" value="Unassembled WGS sequence"/>
</dbReference>
<keyword evidence="1" id="KW-0812">Transmembrane</keyword>
<dbReference type="EMBL" id="CQAW01000001">
    <property type="protein sequence ID" value="CNH01285.1"/>
    <property type="molecule type" value="Genomic_DNA"/>
</dbReference>
<accession>A0A0T9NDR8</accession>
<evidence type="ECO:0000313" key="3">
    <source>
        <dbReference type="Proteomes" id="UP000041882"/>
    </source>
</evidence>
<protein>
    <submittedName>
        <fullName evidence="2">Uncharacterized protein</fullName>
    </submittedName>
</protein>
<evidence type="ECO:0000256" key="1">
    <source>
        <dbReference type="SAM" id="Phobius"/>
    </source>
</evidence>
<name>A0A0T9NDR8_9GAMM</name>
<proteinExistence type="predicted"/>
<gene>
    <name evidence="2" type="ORF">ERS008472_00268</name>
</gene>